<gene>
    <name evidence="2" type="ORF">PG986_002377</name>
</gene>
<dbReference type="Proteomes" id="UP001391051">
    <property type="component" value="Unassembled WGS sequence"/>
</dbReference>
<reference evidence="2 3" key="1">
    <citation type="submission" date="2023-01" db="EMBL/GenBank/DDBJ databases">
        <title>Analysis of 21 Apiospora genomes using comparative genomics revels a genus with tremendous synthesis potential of carbohydrate active enzymes and secondary metabolites.</title>
        <authorList>
            <person name="Sorensen T."/>
        </authorList>
    </citation>
    <scope>NUCLEOTIDE SEQUENCE [LARGE SCALE GENOMIC DNA]</scope>
    <source>
        <strain evidence="2 3">CBS 24483</strain>
    </source>
</reference>
<feature type="region of interest" description="Disordered" evidence="1">
    <location>
        <begin position="1"/>
        <end position="23"/>
    </location>
</feature>
<evidence type="ECO:0000313" key="3">
    <source>
        <dbReference type="Proteomes" id="UP001391051"/>
    </source>
</evidence>
<accession>A0ABR1R1C5</accession>
<sequence length="118" mass="12582">MYASDESRLLPPTSDTRTSPAHDFRLSISPSALGLLSLRQEGTPGAAAPVLLAILLAILPPPSRSSPTIPPQAHLENFPGSRTNAYAVTSRFLARNINTKLSRCSSRACESNAWIGGR</sequence>
<evidence type="ECO:0000256" key="1">
    <source>
        <dbReference type="SAM" id="MobiDB-lite"/>
    </source>
</evidence>
<evidence type="ECO:0000313" key="2">
    <source>
        <dbReference type="EMBL" id="KAK7968100.1"/>
    </source>
</evidence>
<name>A0ABR1R1C5_9PEZI</name>
<protein>
    <submittedName>
        <fullName evidence="2">Uncharacterized protein</fullName>
    </submittedName>
</protein>
<proteinExistence type="predicted"/>
<keyword evidence="3" id="KW-1185">Reference proteome</keyword>
<dbReference type="EMBL" id="JAQQWE010000001">
    <property type="protein sequence ID" value="KAK7968100.1"/>
    <property type="molecule type" value="Genomic_DNA"/>
</dbReference>
<dbReference type="RefSeq" id="XP_066707492.1">
    <property type="nucleotide sequence ID" value="XM_066838599.1"/>
</dbReference>
<organism evidence="2 3">
    <name type="scientific">Apiospora aurea</name>
    <dbReference type="NCBI Taxonomy" id="335848"/>
    <lineage>
        <taxon>Eukaryota</taxon>
        <taxon>Fungi</taxon>
        <taxon>Dikarya</taxon>
        <taxon>Ascomycota</taxon>
        <taxon>Pezizomycotina</taxon>
        <taxon>Sordariomycetes</taxon>
        <taxon>Xylariomycetidae</taxon>
        <taxon>Amphisphaeriales</taxon>
        <taxon>Apiosporaceae</taxon>
        <taxon>Apiospora</taxon>
    </lineage>
</organism>
<dbReference type="GeneID" id="92071661"/>
<comment type="caution">
    <text evidence="2">The sequence shown here is derived from an EMBL/GenBank/DDBJ whole genome shotgun (WGS) entry which is preliminary data.</text>
</comment>